<dbReference type="EMBL" id="JALJOR010000001">
    <property type="protein sequence ID" value="KAK9829296.1"/>
    <property type="molecule type" value="Genomic_DNA"/>
</dbReference>
<sequence length="539" mass="58374">MGNCIGKWLPGQFGERPCPHAPPELLVTKASQPSRLTITCSPGHLIEVPRAGIPRSVPKGTLLLQNIKTLATFNKDLGEIKDAAIYVERNVIQWVGRTADLPPKYQDADLVLCGKDRIVIPGLVNSHHHMWQCLTRTVGTDEALFGWQEACFPAWCGLHAHDLYTGCKLAMAELILTGCTTSTDLLYIYPNDCKFEDSVRAARDIGMRFHPTRGAVSMGQSKGGLPPDELVEDEDDILADMKRVVEAFHDNSKYSMLRVGIAPNTPYTVTPELMVSAAKLARSYEGVRMHTHIAENKESVDFCLKKFGCRPGEYLKRVGWDKDDVWIAHCCQINDEEVKMWGENGIGTAHCACSNMRLADGICPVRKLLNAGANVGLGVDGSASNDSGNMLGEAREAMFLARSAGDPKGLSCREALELGIKGGARNLGRLDVGEIAPGFAADFVAWNTDTLAWAGAHHDEVAALVLCPPGYVDLSVINGEVIVLDGELQTTDLPALIKEHNICSARLCALLPKDKPAAQQRAPPVDGCLPSGSHRGCGH</sequence>
<gene>
    <name evidence="3" type="ORF">WJX72_005009</name>
</gene>
<evidence type="ECO:0000313" key="4">
    <source>
        <dbReference type="Proteomes" id="UP001489004"/>
    </source>
</evidence>
<proteinExistence type="predicted"/>
<keyword evidence="4" id="KW-1185">Reference proteome</keyword>
<dbReference type="NCBIfam" id="NF006055">
    <property type="entry name" value="PRK08203.1"/>
    <property type="match status" value="1"/>
</dbReference>
<feature type="domain" description="Amidohydrolase-related" evidence="2">
    <location>
        <begin position="118"/>
        <end position="480"/>
    </location>
</feature>
<dbReference type="InterPro" id="IPR032466">
    <property type="entry name" value="Metal_Hydrolase"/>
</dbReference>
<dbReference type="Pfam" id="PF01979">
    <property type="entry name" value="Amidohydro_1"/>
    <property type="match status" value="1"/>
</dbReference>
<dbReference type="CDD" id="cd01298">
    <property type="entry name" value="ATZ_TRZ_like"/>
    <property type="match status" value="1"/>
</dbReference>
<dbReference type="Proteomes" id="UP001489004">
    <property type="component" value="Unassembled WGS sequence"/>
</dbReference>
<comment type="caution">
    <text evidence="3">The sequence shown here is derived from an EMBL/GenBank/DDBJ whole genome shotgun (WGS) entry which is preliminary data.</text>
</comment>
<dbReference type="SUPFAM" id="SSF51556">
    <property type="entry name" value="Metallo-dependent hydrolases"/>
    <property type="match status" value="1"/>
</dbReference>
<dbReference type="GO" id="GO:0016810">
    <property type="term" value="F:hydrolase activity, acting on carbon-nitrogen (but not peptide) bonds"/>
    <property type="evidence" value="ECO:0007669"/>
    <property type="project" value="InterPro"/>
</dbReference>
<dbReference type="InterPro" id="IPR050287">
    <property type="entry name" value="MTA/SAH_deaminase"/>
</dbReference>
<dbReference type="InterPro" id="IPR011059">
    <property type="entry name" value="Metal-dep_hydrolase_composite"/>
</dbReference>
<protein>
    <recommendedName>
        <fullName evidence="2">Amidohydrolase-related domain-containing protein</fullName>
    </recommendedName>
</protein>
<organism evidence="3 4">
    <name type="scientific">[Myrmecia] bisecta</name>
    <dbReference type="NCBI Taxonomy" id="41462"/>
    <lineage>
        <taxon>Eukaryota</taxon>
        <taxon>Viridiplantae</taxon>
        <taxon>Chlorophyta</taxon>
        <taxon>core chlorophytes</taxon>
        <taxon>Trebouxiophyceae</taxon>
        <taxon>Trebouxiales</taxon>
        <taxon>Trebouxiaceae</taxon>
        <taxon>Myrmecia</taxon>
    </lineage>
</organism>
<evidence type="ECO:0000259" key="2">
    <source>
        <dbReference type="Pfam" id="PF01979"/>
    </source>
</evidence>
<dbReference type="Gene3D" id="3.20.20.140">
    <property type="entry name" value="Metal-dependent hydrolases"/>
    <property type="match status" value="1"/>
</dbReference>
<dbReference type="AlphaFoldDB" id="A0AAW1R7A8"/>
<name>A0AAW1R7A8_9CHLO</name>
<keyword evidence="1" id="KW-0378">Hydrolase</keyword>
<reference evidence="3 4" key="1">
    <citation type="journal article" date="2024" name="Nat. Commun.">
        <title>Phylogenomics reveals the evolutionary origins of lichenization in chlorophyte algae.</title>
        <authorList>
            <person name="Puginier C."/>
            <person name="Libourel C."/>
            <person name="Otte J."/>
            <person name="Skaloud P."/>
            <person name="Haon M."/>
            <person name="Grisel S."/>
            <person name="Petersen M."/>
            <person name="Berrin J.G."/>
            <person name="Delaux P.M."/>
            <person name="Dal Grande F."/>
            <person name="Keller J."/>
        </authorList>
    </citation>
    <scope>NUCLEOTIDE SEQUENCE [LARGE SCALE GENOMIC DNA]</scope>
    <source>
        <strain evidence="3 4">SAG 2043</strain>
    </source>
</reference>
<dbReference type="PANTHER" id="PTHR43794:SF11">
    <property type="entry name" value="AMIDOHYDROLASE-RELATED DOMAIN-CONTAINING PROTEIN"/>
    <property type="match status" value="1"/>
</dbReference>
<evidence type="ECO:0000313" key="3">
    <source>
        <dbReference type="EMBL" id="KAK9829296.1"/>
    </source>
</evidence>
<accession>A0AAW1R7A8</accession>
<dbReference type="SUPFAM" id="SSF51338">
    <property type="entry name" value="Composite domain of metallo-dependent hydrolases"/>
    <property type="match status" value="1"/>
</dbReference>
<dbReference type="Gene3D" id="2.30.40.10">
    <property type="entry name" value="Urease, subunit C, domain 1"/>
    <property type="match status" value="1"/>
</dbReference>
<dbReference type="InterPro" id="IPR006680">
    <property type="entry name" value="Amidohydro-rel"/>
</dbReference>
<dbReference type="PANTHER" id="PTHR43794">
    <property type="entry name" value="AMINOHYDROLASE SSNA-RELATED"/>
    <property type="match status" value="1"/>
</dbReference>
<evidence type="ECO:0000256" key="1">
    <source>
        <dbReference type="ARBA" id="ARBA00022801"/>
    </source>
</evidence>